<organism evidence="3 4">
    <name type="scientific">Streptomyces chisholmiae</name>
    <dbReference type="NCBI Taxonomy" id="3075540"/>
    <lineage>
        <taxon>Bacteria</taxon>
        <taxon>Bacillati</taxon>
        <taxon>Actinomycetota</taxon>
        <taxon>Actinomycetes</taxon>
        <taxon>Kitasatosporales</taxon>
        <taxon>Streptomycetaceae</taxon>
        <taxon>Streptomyces</taxon>
    </lineage>
</organism>
<protein>
    <submittedName>
        <fullName evidence="3">Co-chaperone GroES</fullName>
    </submittedName>
</protein>
<comment type="similarity">
    <text evidence="1">Belongs to the GroES chaperonin family.</text>
</comment>
<keyword evidence="4" id="KW-1185">Reference proteome</keyword>
<comment type="caution">
    <text evidence="3">The sequence shown here is derived from an EMBL/GenBank/DDBJ whole genome shotgun (WGS) entry which is preliminary data.</text>
</comment>
<evidence type="ECO:0000313" key="4">
    <source>
        <dbReference type="Proteomes" id="UP001183410"/>
    </source>
</evidence>
<dbReference type="SMART" id="SM00883">
    <property type="entry name" value="Cpn10"/>
    <property type="match status" value="1"/>
</dbReference>
<keyword evidence="2" id="KW-0143">Chaperone</keyword>
<dbReference type="SUPFAM" id="SSF50129">
    <property type="entry name" value="GroES-like"/>
    <property type="match status" value="1"/>
</dbReference>
<dbReference type="InterPro" id="IPR011032">
    <property type="entry name" value="GroES-like_sf"/>
</dbReference>
<dbReference type="Pfam" id="PF00166">
    <property type="entry name" value="Cpn10"/>
    <property type="match status" value="1"/>
</dbReference>
<dbReference type="InterPro" id="IPR020818">
    <property type="entry name" value="Chaperonin_GroES"/>
</dbReference>
<dbReference type="Gene3D" id="2.30.33.40">
    <property type="entry name" value="GroES chaperonin"/>
    <property type="match status" value="1"/>
</dbReference>
<dbReference type="CDD" id="cd00320">
    <property type="entry name" value="cpn10"/>
    <property type="match status" value="1"/>
</dbReference>
<dbReference type="Proteomes" id="UP001183410">
    <property type="component" value="Unassembled WGS sequence"/>
</dbReference>
<dbReference type="InterPro" id="IPR037124">
    <property type="entry name" value="Chaperonin_GroES_sf"/>
</dbReference>
<dbReference type="PANTHER" id="PTHR10772:SF58">
    <property type="entry name" value="CO-CHAPERONIN GROES"/>
    <property type="match status" value="1"/>
</dbReference>
<reference evidence="4" key="1">
    <citation type="submission" date="2023-07" db="EMBL/GenBank/DDBJ databases">
        <title>30 novel species of actinomycetes from the DSMZ collection.</title>
        <authorList>
            <person name="Nouioui I."/>
        </authorList>
    </citation>
    <scope>NUCLEOTIDE SEQUENCE [LARGE SCALE GENOMIC DNA]</scope>
    <source>
        <strain evidence="4">DSM 44915</strain>
    </source>
</reference>
<dbReference type="RefSeq" id="WP_311668156.1">
    <property type="nucleotide sequence ID" value="NZ_JAVREO010000009.1"/>
</dbReference>
<accession>A0ABU2JSD0</accession>
<evidence type="ECO:0000256" key="1">
    <source>
        <dbReference type="ARBA" id="ARBA00006975"/>
    </source>
</evidence>
<evidence type="ECO:0000313" key="3">
    <source>
        <dbReference type="EMBL" id="MDT0267896.1"/>
    </source>
</evidence>
<evidence type="ECO:0000256" key="2">
    <source>
        <dbReference type="ARBA" id="ARBA00023186"/>
    </source>
</evidence>
<gene>
    <name evidence="3" type="ORF">RM844_16570</name>
</gene>
<dbReference type="PANTHER" id="PTHR10772">
    <property type="entry name" value="10 KDA HEAT SHOCK PROTEIN"/>
    <property type="match status" value="1"/>
</dbReference>
<sequence>MLHDRVLVKAENAEGERRSTGGIVIPATAQVGRRLSWAEVVAVGQNVRTVEPNDRVLYDPEDLAEVEVRGVTYILMRERDVHAVAAERLEGSDDSTGLYL</sequence>
<dbReference type="EMBL" id="JAVREO010000009">
    <property type="protein sequence ID" value="MDT0267896.1"/>
    <property type="molecule type" value="Genomic_DNA"/>
</dbReference>
<name>A0ABU2JSD0_9ACTN</name>
<proteinExistence type="inferred from homology"/>